<gene>
    <name evidence="1" type="ORF">AYO28_10615</name>
</gene>
<dbReference type="Proteomes" id="UP000077752">
    <property type="component" value="Unassembled WGS sequence"/>
</dbReference>
<dbReference type="AlphaFoldDB" id="A0A177SSI4"/>
<keyword evidence="1" id="KW-0489">Methyltransferase</keyword>
<dbReference type="GO" id="GO:0008168">
    <property type="term" value="F:methyltransferase activity"/>
    <property type="evidence" value="ECO:0007669"/>
    <property type="project" value="UniProtKB-KW"/>
</dbReference>
<comment type="caution">
    <text evidence="1">The sequence shown here is derived from an EMBL/GenBank/DDBJ whole genome shotgun (WGS) entry which is preliminary data.</text>
</comment>
<name>A0A177SSI4_PSEPU</name>
<dbReference type="CDD" id="cd02440">
    <property type="entry name" value="AdoMet_MTases"/>
    <property type="match status" value="1"/>
</dbReference>
<accession>A0A177SSI4</accession>
<dbReference type="EMBL" id="LUCV01000008">
    <property type="protein sequence ID" value="OAI93936.1"/>
    <property type="molecule type" value="Genomic_DNA"/>
</dbReference>
<dbReference type="InterPro" id="IPR029063">
    <property type="entry name" value="SAM-dependent_MTases_sf"/>
</dbReference>
<organism evidence="1 2">
    <name type="scientific">Pseudomonas putida</name>
    <name type="common">Arthrobacter siderocapsulatus</name>
    <dbReference type="NCBI Taxonomy" id="303"/>
    <lineage>
        <taxon>Bacteria</taxon>
        <taxon>Pseudomonadati</taxon>
        <taxon>Pseudomonadota</taxon>
        <taxon>Gammaproteobacteria</taxon>
        <taxon>Pseudomonadales</taxon>
        <taxon>Pseudomonadaceae</taxon>
        <taxon>Pseudomonas</taxon>
    </lineage>
</organism>
<dbReference type="Pfam" id="PF13489">
    <property type="entry name" value="Methyltransf_23"/>
    <property type="match status" value="1"/>
</dbReference>
<sequence length="242" mass="27602">MSRDLNTEYQDTEDRRYAYDFDYIHRDYMIRALAGQFRPGNALEMGCYHGEFTRKLLQVFDEVTVLEGASDLIEIARRNVNDARATFMLGRFEEADPGQRFDNIFLVHTLEHLSEPQPVLKRVREWLKPGGRLFVVVPNANAASRQIAVGMGLIDFNAAVTEGERKHGHRCTYSLDTLEHEVRQAGFRIGQRGGILFKPLANFQFDAAHRAGIIDQAFFEGCYQLGMKYPDLTASIYVVCEA</sequence>
<dbReference type="Gene3D" id="3.40.50.150">
    <property type="entry name" value="Vaccinia Virus protein VP39"/>
    <property type="match status" value="1"/>
</dbReference>
<keyword evidence="1" id="KW-0808">Transferase</keyword>
<protein>
    <submittedName>
        <fullName evidence="1">Methyltransferase type 12</fullName>
    </submittedName>
</protein>
<reference evidence="1 2" key="1">
    <citation type="submission" date="2016-03" db="EMBL/GenBank/DDBJ databases">
        <title>Draft Genome Assembly of Pseudomonas putida strain CBF10-2.</title>
        <authorList>
            <person name="Iyer R.S."/>
            <person name="Damania A."/>
        </authorList>
    </citation>
    <scope>NUCLEOTIDE SEQUENCE [LARGE SCALE GENOMIC DNA]</scope>
    <source>
        <strain evidence="1 2">CBF10-2</strain>
    </source>
</reference>
<dbReference type="GO" id="GO:0032259">
    <property type="term" value="P:methylation"/>
    <property type="evidence" value="ECO:0007669"/>
    <property type="project" value="UniProtKB-KW"/>
</dbReference>
<evidence type="ECO:0000313" key="2">
    <source>
        <dbReference type="Proteomes" id="UP000077752"/>
    </source>
</evidence>
<dbReference type="RefSeq" id="WP_081263103.1">
    <property type="nucleotide sequence ID" value="NZ_LUCV01000008.1"/>
</dbReference>
<evidence type="ECO:0000313" key="1">
    <source>
        <dbReference type="EMBL" id="OAI93936.1"/>
    </source>
</evidence>
<proteinExistence type="predicted"/>
<dbReference type="SUPFAM" id="SSF53335">
    <property type="entry name" value="S-adenosyl-L-methionine-dependent methyltransferases"/>
    <property type="match status" value="1"/>
</dbReference>
<dbReference type="PANTHER" id="PTHR43861">
    <property type="entry name" value="TRANS-ACONITATE 2-METHYLTRANSFERASE-RELATED"/>
    <property type="match status" value="1"/>
</dbReference>